<dbReference type="PANTHER" id="PTHR47074:SF48">
    <property type="entry name" value="POLYNUCLEOTIDYL TRANSFERASE, RIBONUCLEASE H-LIKE SUPERFAMILY PROTEIN"/>
    <property type="match status" value="1"/>
</dbReference>
<feature type="domain" description="RNase H type-1" evidence="1">
    <location>
        <begin position="43"/>
        <end position="159"/>
    </location>
</feature>
<dbReference type="InterPro" id="IPR036397">
    <property type="entry name" value="RNaseH_sf"/>
</dbReference>
<dbReference type="Pfam" id="PF13456">
    <property type="entry name" value="RVT_3"/>
    <property type="match status" value="1"/>
</dbReference>
<dbReference type="Gene3D" id="3.30.420.10">
    <property type="entry name" value="Ribonuclease H-like superfamily/Ribonuclease H"/>
    <property type="match status" value="1"/>
</dbReference>
<dbReference type="SUPFAM" id="SSF53098">
    <property type="entry name" value="Ribonuclease H-like"/>
    <property type="match status" value="1"/>
</dbReference>
<organism evidence="2">
    <name type="scientific">Sesamum radiatum</name>
    <name type="common">Black benniseed</name>
    <dbReference type="NCBI Taxonomy" id="300843"/>
    <lineage>
        <taxon>Eukaryota</taxon>
        <taxon>Viridiplantae</taxon>
        <taxon>Streptophyta</taxon>
        <taxon>Embryophyta</taxon>
        <taxon>Tracheophyta</taxon>
        <taxon>Spermatophyta</taxon>
        <taxon>Magnoliopsida</taxon>
        <taxon>eudicotyledons</taxon>
        <taxon>Gunneridae</taxon>
        <taxon>Pentapetalae</taxon>
        <taxon>asterids</taxon>
        <taxon>lamiids</taxon>
        <taxon>Lamiales</taxon>
        <taxon>Pedaliaceae</taxon>
        <taxon>Sesamum</taxon>
    </lineage>
</organism>
<dbReference type="PANTHER" id="PTHR47074">
    <property type="entry name" value="BNAC02G40300D PROTEIN"/>
    <property type="match status" value="1"/>
</dbReference>
<evidence type="ECO:0000259" key="1">
    <source>
        <dbReference type="Pfam" id="PF13456"/>
    </source>
</evidence>
<protein>
    <recommendedName>
        <fullName evidence="1">RNase H type-1 domain-containing protein</fullName>
    </recommendedName>
</protein>
<dbReference type="GO" id="GO:0004523">
    <property type="term" value="F:RNA-DNA hybrid ribonuclease activity"/>
    <property type="evidence" value="ECO:0007669"/>
    <property type="project" value="InterPro"/>
</dbReference>
<dbReference type="InterPro" id="IPR052929">
    <property type="entry name" value="RNase_H-like_EbsB-rel"/>
</dbReference>
<sequence length="182" mass="20207">MNIVSSAQSLLFDFHNSVTTQPIRGKTSKTKWCPPPQGFVKINFDAATFRDREGIGAGGIARDDRGNCLAWRTGFFGGLREAELGKAVELELKFGWERCVVEGDCLQVIRKLNSHECDFSSTGPIIADVHINICEFRTISFMHVNRLANSTAHMIARQAFDNAGRIIPPAFLYEAITADNPF</sequence>
<reference evidence="2" key="2">
    <citation type="journal article" date="2024" name="Plant">
        <title>Genomic evolution and insights into agronomic trait innovations of Sesamum species.</title>
        <authorList>
            <person name="Miao H."/>
            <person name="Wang L."/>
            <person name="Qu L."/>
            <person name="Liu H."/>
            <person name="Sun Y."/>
            <person name="Le M."/>
            <person name="Wang Q."/>
            <person name="Wei S."/>
            <person name="Zheng Y."/>
            <person name="Lin W."/>
            <person name="Duan Y."/>
            <person name="Cao H."/>
            <person name="Xiong S."/>
            <person name="Wang X."/>
            <person name="Wei L."/>
            <person name="Li C."/>
            <person name="Ma Q."/>
            <person name="Ju M."/>
            <person name="Zhao R."/>
            <person name="Li G."/>
            <person name="Mu C."/>
            <person name="Tian Q."/>
            <person name="Mei H."/>
            <person name="Zhang T."/>
            <person name="Gao T."/>
            <person name="Zhang H."/>
        </authorList>
    </citation>
    <scope>NUCLEOTIDE SEQUENCE</scope>
    <source>
        <strain evidence="2">G02</strain>
    </source>
</reference>
<name>A0AAW2PLB2_SESRA</name>
<gene>
    <name evidence="2" type="ORF">Sradi_4009800</name>
</gene>
<evidence type="ECO:0000313" key="2">
    <source>
        <dbReference type="EMBL" id="KAL0355629.1"/>
    </source>
</evidence>
<reference evidence="2" key="1">
    <citation type="submission" date="2020-06" db="EMBL/GenBank/DDBJ databases">
        <authorList>
            <person name="Li T."/>
            <person name="Hu X."/>
            <person name="Zhang T."/>
            <person name="Song X."/>
            <person name="Zhang H."/>
            <person name="Dai N."/>
            <person name="Sheng W."/>
            <person name="Hou X."/>
            <person name="Wei L."/>
        </authorList>
    </citation>
    <scope>NUCLEOTIDE SEQUENCE</scope>
    <source>
        <strain evidence="2">G02</strain>
        <tissue evidence="2">Leaf</tissue>
    </source>
</reference>
<dbReference type="CDD" id="cd06222">
    <property type="entry name" value="RNase_H_like"/>
    <property type="match status" value="1"/>
</dbReference>
<dbReference type="AlphaFoldDB" id="A0AAW2PLB2"/>
<dbReference type="InterPro" id="IPR002156">
    <property type="entry name" value="RNaseH_domain"/>
</dbReference>
<dbReference type="InterPro" id="IPR044730">
    <property type="entry name" value="RNase_H-like_dom_plant"/>
</dbReference>
<dbReference type="EMBL" id="JACGWJ010000017">
    <property type="protein sequence ID" value="KAL0355629.1"/>
    <property type="molecule type" value="Genomic_DNA"/>
</dbReference>
<dbReference type="InterPro" id="IPR012337">
    <property type="entry name" value="RNaseH-like_sf"/>
</dbReference>
<accession>A0AAW2PLB2</accession>
<comment type="caution">
    <text evidence="2">The sequence shown here is derived from an EMBL/GenBank/DDBJ whole genome shotgun (WGS) entry which is preliminary data.</text>
</comment>
<proteinExistence type="predicted"/>
<dbReference type="GO" id="GO:0003676">
    <property type="term" value="F:nucleic acid binding"/>
    <property type="evidence" value="ECO:0007669"/>
    <property type="project" value="InterPro"/>
</dbReference>